<protein>
    <submittedName>
        <fullName evidence="1">Crp/Fnr family transcriptional regulator</fullName>
    </submittedName>
</protein>
<sequence>MISAADVDTFLALGACRPFDRLTESELLLVSRHVHRRSHAGGEVVLPAGLAAERLVVVVGGTVLCGGRPAPAVFDAQSALFGLPVRADYVAAPEGVETLCLAKPHLFTIARECPDFIVGLAAERARDRA</sequence>
<organism evidence="1 2">
    <name type="scientific">Novosphingobium mangrovi</name>
    <name type="common">ex Huang et al. 2023</name>
    <dbReference type="NCBI Taxonomy" id="2976432"/>
    <lineage>
        <taxon>Bacteria</taxon>
        <taxon>Pseudomonadati</taxon>
        <taxon>Pseudomonadota</taxon>
        <taxon>Alphaproteobacteria</taxon>
        <taxon>Sphingomonadales</taxon>
        <taxon>Sphingomonadaceae</taxon>
        <taxon>Novosphingobium</taxon>
    </lineage>
</organism>
<evidence type="ECO:0000313" key="2">
    <source>
        <dbReference type="Proteomes" id="UP001165583"/>
    </source>
</evidence>
<dbReference type="InterPro" id="IPR014710">
    <property type="entry name" value="RmlC-like_jellyroll"/>
</dbReference>
<comment type="caution">
    <text evidence="1">The sequence shown here is derived from an EMBL/GenBank/DDBJ whole genome shotgun (WGS) entry which is preliminary data.</text>
</comment>
<proteinExistence type="predicted"/>
<gene>
    <name evidence="1" type="ORF">NZK81_18410</name>
</gene>
<dbReference type="Gene3D" id="2.60.120.10">
    <property type="entry name" value="Jelly Rolls"/>
    <property type="match status" value="1"/>
</dbReference>
<dbReference type="EMBL" id="JANZXA010000015">
    <property type="protein sequence ID" value="MCT2401530.1"/>
    <property type="molecule type" value="Genomic_DNA"/>
</dbReference>
<accession>A0ABT2I9N1</accession>
<keyword evidence="2" id="KW-1185">Reference proteome</keyword>
<name>A0ABT2I9N1_9SPHN</name>
<reference evidence="1" key="1">
    <citation type="submission" date="2022-09" db="EMBL/GenBank/DDBJ databases">
        <title>Novosphingobium sp. Nov., a polycyclic aromatic hydrocarbon-degrading bacterium isolated form mangrove sediments in HongKong.</title>
        <authorList>
            <person name="Hu Z."/>
        </authorList>
    </citation>
    <scope>NUCLEOTIDE SEQUENCE</scope>
    <source>
        <strain evidence="1">HK4-1</strain>
    </source>
</reference>
<evidence type="ECO:0000313" key="1">
    <source>
        <dbReference type="EMBL" id="MCT2401530.1"/>
    </source>
</evidence>
<dbReference type="SUPFAM" id="SSF51206">
    <property type="entry name" value="cAMP-binding domain-like"/>
    <property type="match status" value="1"/>
</dbReference>
<dbReference type="RefSeq" id="WP_260047554.1">
    <property type="nucleotide sequence ID" value="NZ_JANZXA010000015.1"/>
</dbReference>
<dbReference type="Proteomes" id="UP001165583">
    <property type="component" value="Unassembled WGS sequence"/>
</dbReference>
<dbReference type="InterPro" id="IPR018490">
    <property type="entry name" value="cNMP-bd_dom_sf"/>
</dbReference>